<evidence type="ECO:0000256" key="4">
    <source>
        <dbReference type="ARBA" id="ARBA00023002"/>
    </source>
</evidence>
<dbReference type="InterPro" id="IPR006236">
    <property type="entry name" value="PGDH"/>
</dbReference>
<dbReference type="InterPro" id="IPR002912">
    <property type="entry name" value="ACT_dom"/>
</dbReference>
<protein>
    <recommendedName>
        <fullName evidence="3">phosphoglycerate dehydrogenase</fullName>
        <ecNumber evidence="3">1.1.1.95</ecNumber>
    </recommendedName>
</protein>
<dbReference type="InterPro" id="IPR029753">
    <property type="entry name" value="D-isomer_DH_CS"/>
</dbReference>
<dbReference type="InterPro" id="IPR006139">
    <property type="entry name" value="D-isomer_2_OHA_DH_cat_dom"/>
</dbReference>
<comment type="catalytic activity">
    <reaction evidence="6">
        <text>(2R)-3-phosphoglycerate + NAD(+) = 3-phosphooxypyruvate + NADH + H(+)</text>
        <dbReference type="Rhea" id="RHEA:12641"/>
        <dbReference type="ChEBI" id="CHEBI:15378"/>
        <dbReference type="ChEBI" id="CHEBI:18110"/>
        <dbReference type="ChEBI" id="CHEBI:57540"/>
        <dbReference type="ChEBI" id="CHEBI:57945"/>
        <dbReference type="ChEBI" id="CHEBI:58272"/>
        <dbReference type="EC" id="1.1.1.95"/>
    </reaction>
</comment>
<dbReference type="UniPathway" id="UPA00135">
    <property type="reaction ID" value="UER00196"/>
</dbReference>
<dbReference type="SUPFAM" id="SSF52283">
    <property type="entry name" value="Formate/glycerate dehydrogenase catalytic domain-like"/>
    <property type="match status" value="1"/>
</dbReference>
<dbReference type="InterPro" id="IPR006140">
    <property type="entry name" value="D-isomer_DH_NAD-bd"/>
</dbReference>
<dbReference type="SUPFAM" id="SSF51735">
    <property type="entry name" value="NAD(P)-binding Rossmann-fold domains"/>
    <property type="match status" value="1"/>
</dbReference>
<comment type="similarity">
    <text evidence="2">Belongs to the D-isomer specific 2-hydroxyacid dehydrogenase family.</text>
</comment>
<name>A0A6J6CSH8_9ZZZZ</name>
<gene>
    <name evidence="8" type="ORF">UFOPK1493_01294</name>
</gene>
<dbReference type="CDD" id="cd04902">
    <property type="entry name" value="ACT_3PGDH-xct"/>
    <property type="match status" value="1"/>
</dbReference>
<feature type="domain" description="ACT" evidence="7">
    <location>
        <begin position="447"/>
        <end position="519"/>
    </location>
</feature>
<dbReference type="InterPro" id="IPR045626">
    <property type="entry name" value="PGDH_ASB_dom"/>
</dbReference>
<dbReference type="FunFam" id="3.40.50.720:FF:000021">
    <property type="entry name" value="D-3-phosphoglycerate dehydrogenase"/>
    <property type="match status" value="1"/>
</dbReference>
<dbReference type="GO" id="GO:0004617">
    <property type="term" value="F:phosphoglycerate dehydrogenase activity"/>
    <property type="evidence" value="ECO:0007669"/>
    <property type="project" value="UniProtKB-EC"/>
</dbReference>
<dbReference type="EMBL" id="CAEZSR010000036">
    <property type="protein sequence ID" value="CAB4554134.1"/>
    <property type="molecule type" value="Genomic_DNA"/>
</dbReference>
<evidence type="ECO:0000256" key="1">
    <source>
        <dbReference type="ARBA" id="ARBA00005216"/>
    </source>
</evidence>
<comment type="pathway">
    <text evidence="1">Amino-acid biosynthesis; L-serine biosynthesis; L-serine from 3-phospho-D-glycerate: step 1/3.</text>
</comment>
<dbReference type="PANTHER" id="PTHR42938:SF47">
    <property type="entry name" value="HYDROXYPYRUVATE REDUCTASE"/>
    <property type="match status" value="1"/>
</dbReference>
<dbReference type="Gene3D" id="3.40.50.720">
    <property type="entry name" value="NAD(P)-binding Rossmann-like Domain"/>
    <property type="match status" value="2"/>
</dbReference>
<proteinExistence type="inferred from homology"/>
<dbReference type="Pfam" id="PF01842">
    <property type="entry name" value="ACT"/>
    <property type="match status" value="1"/>
</dbReference>
<dbReference type="NCBIfam" id="TIGR01327">
    <property type="entry name" value="PGDH"/>
    <property type="match status" value="1"/>
</dbReference>
<sequence length="519" mass="54617">MARILVTEEIADGGLERLRAAGHEVDVQFDLSQLLTHVAGAHALIIRSATQVTAEVLEAGTDLVVVGRAGIGLDNVDVDAATRRGVMVVNAPQSNIISAAEHTMALLLAQARNVPQAHAALKAGRWERSRWEGVELADKVLGIVGLGRIGKLVADRAKAFGMRLVAYDPFVSADRARQMGVELMALDQLISESDFITIHLPKNKETTGLVNRDLLMKAKPSLRVINVARGGIVVEQDLADCIREGVIAGAALDVFATEPTTSSPLFELDEVVVTPHLGASTREAQDKAGDTIADMVQLALAGDFVPFAVNVNAAEANETLKPYLPLAERLGRLFASLVGSSPNTLEVCCDGDIAGYDTRIVTLAATKGYFSHFSDEQVTYVNAPQLAKDHGLEVRDTNCATAADFVNLITIRGGGHSISGTIVGKRAEQRIVAIDDHSFDVPPAANMLVVKNDDRPGVIGLVGTLLGDAGINIADMDVGRAAEPGTAVMLIAPTEAVPAAIVDALRAAPGIISVDTLAG</sequence>
<accession>A0A6J6CSH8</accession>
<reference evidence="8" key="1">
    <citation type="submission" date="2020-05" db="EMBL/GenBank/DDBJ databases">
        <authorList>
            <person name="Chiriac C."/>
            <person name="Salcher M."/>
            <person name="Ghai R."/>
            <person name="Kavagutti S V."/>
        </authorList>
    </citation>
    <scope>NUCLEOTIDE SEQUENCE</scope>
</reference>
<dbReference type="InterPro" id="IPR029752">
    <property type="entry name" value="D-isomer_DH_CS1"/>
</dbReference>
<dbReference type="Pfam" id="PF19304">
    <property type="entry name" value="PGDH_inter"/>
    <property type="match status" value="1"/>
</dbReference>
<dbReference type="PROSITE" id="PS51671">
    <property type="entry name" value="ACT"/>
    <property type="match status" value="1"/>
</dbReference>
<dbReference type="Gene3D" id="3.30.70.260">
    <property type="match status" value="1"/>
</dbReference>
<dbReference type="SUPFAM" id="SSF55021">
    <property type="entry name" value="ACT-like"/>
    <property type="match status" value="1"/>
</dbReference>
<dbReference type="Pfam" id="PF02826">
    <property type="entry name" value="2-Hacid_dh_C"/>
    <property type="match status" value="1"/>
</dbReference>
<keyword evidence="4" id="KW-0560">Oxidoreductase</keyword>
<dbReference type="PANTHER" id="PTHR42938">
    <property type="entry name" value="FORMATE DEHYDROGENASE 1"/>
    <property type="match status" value="1"/>
</dbReference>
<dbReference type="SUPFAM" id="SSF143548">
    <property type="entry name" value="Serine metabolism enzymes domain"/>
    <property type="match status" value="1"/>
</dbReference>
<dbReference type="Pfam" id="PF00389">
    <property type="entry name" value="2-Hacid_dh"/>
    <property type="match status" value="1"/>
</dbReference>
<keyword evidence="5" id="KW-0520">NAD</keyword>
<dbReference type="InterPro" id="IPR045865">
    <property type="entry name" value="ACT-like_dom_sf"/>
</dbReference>
<evidence type="ECO:0000313" key="8">
    <source>
        <dbReference type="EMBL" id="CAB4554134.1"/>
    </source>
</evidence>
<evidence type="ECO:0000256" key="2">
    <source>
        <dbReference type="ARBA" id="ARBA00005854"/>
    </source>
</evidence>
<dbReference type="PROSITE" id="PS00670">
    <property type="entry name" value="D_2_HYDROXYACID_DH_2"/>
    <property type="match status" value="1"/>
</dbReference>
<dbReference type="PROSITE" id="PS00065">
    <property type="entry name" value="D_2_HYDROXYACID_DH_1"/>
    <property type="match status" value="1"/>
</dbReference>
<dbReference type="EC" id="1.1.1.95" evidence="3"/>
<evidence type="ECO:0000256" key="6">
    <source>
        <dbReference type="ARBA" id="ARBA00048731"/>
    </source>
</evidence>
<dbReference type="InterPro" id="IPR036291">
    <property type="entry name" value="NAD(P)-bd_dom_sf"/>
</dbReference>
<dbReference type="PROSITE" id="PS00671">
    <property type="entry name" value="D_2_HYDROXYACID_DH_3"/>
    <property type="match status" value="1"/>
</dbReference>
<evidence type="ECO:0000256" key="5">
    <source>
        <dbReference type="ARBA" id="ARBA00023027"/>
    </source>
</evidence>
<dbReference type="GO" id="GO:0006564">
    <property type="term" value="P:L-serine biosynthetic process"/>
    <property type="evidence" value="ECO:0007669"/>
    <property type="project" value="InterPro"/>
</dbReference>
<evidence type="ECO:0000259" key="7">
    <source>
        <dbReference type="PROSITE" id="PS51671"/>
    </source>
</evidence>
<dbReference type="InterPro" id="IPR029009">
    <property type="entry name" value="ASB_dom_sf"/>
</dbReference>
<organism evidence="8">
    <name type="scientific">freshwater metagenome</name>
    <dbReference type="NCBI Taxonomy" id="449393"/>
    <lineage>
        <taxon>unclassified sequences</taxon>
        <taxon>metagenomes</taxon>
        <taxon>ecological metagenomes</taxon>
    </lineage>
</organism>
<dbReference type="GO" id="GO:0051287">
    <property type="term" value="F:NAD binding"/>
    <property type="evidence" value="ECO:0007669"/>
    <property type="project" value="InterPro"/>
</dbReference>
<dbReference type="CDD" id="cd12173">
    <property type="entry name" value="PGDH_4"/>
    <property type="match status" value="1"/>
</dbReference>
<dbReference type="Gene3D" id="3.30.1330.90">
    <property type="entry name" value="D-3-phosphoglycerate dehydrogenase, domain 3"/>
    <property type="match status" value="1"/>
</dbReference>
<evidence type="ECO:0000256" key="3">
    <source>
        <dbReference type="ARBA" id="ARBA00013143"/>
    </source>
</evidence>
<dbReference type="AlphaFoldDB" id="A0A6J6CSH8"/>